<evidence type="ECO:0000256" key="3">
    <source>
        <dbReference type="ARBA" id="ARBA00012732"/>
    </source>
</evidence>
<keyword evidence="8" id="KW-0732">Signal</keyword>
<dbReference type="Gene3D" id="1.10.530.10">
    <property type="match status" value="1"/>
</dbReference>
<dbReference type="AlphaFoldDB" id="A0AAV2QK26"/>
<keyword evidence="11" id="KW-1185">Reference proteome</keyword>
<dbReference type="GO" id="GO:0042742">
    <property type="term" value="P:defense response to bacterium"/>
    <property type="evidence" value="ECO:0007669"/>
    <property type="project" value="UniProtKB-KW"/>
</dbReference>
<dbReference type="EMBL" id="CAXKWB010006736">
    <property type="protein sequence ID" value="CAL4084132.1"/>
    <property type="molecule type" value="Genomic_DNA"/>
</dbReference>
<dbReference type="GO" id="GO:0003796">
    <property type="term" value="F:lysozyme activity"/>
    <property type="evidence" value="ECO:0007669"/>
    <property type="project" value="UniProtKB-EC"/>
</dbReference>
<evidence type="ECO:0000256" key="1">
    <source>
        <dbReference type="ARBA" id="ARBA00000632"/>
    </source>
</evidence>
<protein>
    <recommendedName>
        <fullName evidence="3">lysozyme</fullName>
        <ecNumber evidence="3">3.2.1.17</ecNumber>
    </recommendedName>
</protein>
<dbReference type="CDD" id="cd16899">
    <property type="entry name" value="LYZ_C_invert"/>
    <property type="match status" value="1"/>
</dbReference>
<dbReference type="PANTHER" id="PTHR11407">
    <property type="entry name" value="LYSOZYME C"/>
    <property type="match status" value="1"/>
</dbReference>
<dbReference type="PANTHER" id="PTHR11407:SF63">
    <property type="entry name" value="LYSOZYME C"/>
    <property type="match status" value="1"/>
</dbReference>
<name>A0AAV2QK26_MEGNR</name>
<evidence type="ECO:0000313" key="10">
    <source>
        <dbReference type="EMBL" id="CAL4084132.1"/>
    </source>
</evidence>
<reference evidence="10 11" key="1">
    <citation type="submission" date="2024-05" db="EMBL/GenBank/DDBJ databases">
        <authorList>
            <person name="Wallberg A."/>
        </authorList>
    </citation>
    <scope>NUCLEOTIDE SEQUENCE [LARGE SCALE GENOMIC DNA]</scope>
</reference>
<dbReference type="SUPFAM" id="SSF53955">
    <property type="entry name" value="Lysozyme-like"/>
    <property type="match status" value="1"/>
</dbReference>
<evidence type="ECO:0000313" key="11">
    <source>
        <dbReference type="Proteomes" id="UP001497623"/>
    </source>
</evidence>
<comment type="catalytic activity">
    <reaction evidence="1">
        <text>Hydrolysis of (1-&gt;4)-beta-linkages between N-acetylmuramic acid and N-acetyl-D-glucosamine residues in a peptidoglycan and between N-acetyl-D-glucosamine residues in chitodextrins.</text>
        <dbReference type="EC" id="3.2.1.17"/>
    </reaction>
</comment>
<keyword evidence="5" id="KW-1015">Disulfide bond</keyword>
<dbReference type="GO" id="GO:0031640">
    <property type="term" value="P:killing of cells of another organism"/>
    <property type="evidence" value="ECO:0007669"/>
    <property type="project" value="UniProtKB-KW"/>
</dbReference>
<feature type="signal peptide" evidence="8">
    <location>
        <begin position="1"/>
        <end position="16"/>
    </location>
</feature>
<feature type="domain" description="Glycosyl hydrolases family 22 (GH22)" evidence="9">
    <location>
        <begin position="92"/>
        <end position="110"/>
    </location>
</feature>
<dbReference type="EC" id="3.2.1.17" evidence="3"/>
<keyword evidence="4" id="KW-0081">Bacteriolytic enzyme</keyword>
<evidence type="ECO:0000256" key="7">
    <source>
        <dbReference type="RuleBase" id="RU004440"/>
    </source>
</evidence>
<sequence>MRVFLILSVAATLASAKIFDKCELADVLETKHSMPRDQVKNWVCIAQYESTFNTEAINKFNWDGSMDYGLFQLNNKYWCKDEDENPSFQNVCRMSCSKLLDADLTDDLACIKRIVRETESWKGKGTALTSWVAYVNKCQNRNLDEYMSECWAGDNVIGHRGEEGEQESNIINVESNVITVRDETPEDTNSLEEGIINSVRIPLLPMFHAFPYLQGQHPILTAQQPLVLHRNVPQMNLVNYHPQQVPTLFTKPYGFVYRRF</sequence>
<keyword evidence="4" id="KW-0929">Antimicrobial</keyword>
<dbReference type="PRINTS" id="PR00135">
    <property type="entry name" value="LYZLACT"/>
</dbReference>
<dbReference type="SMART" id="SM00263">
    <property type="entry name" value="LYZ1"/>
    <property type="match status" value="1"/>
</dbReference>
<keyword evidence="6" id="KW-0326">Glycosidase</keyword>
<evidence type="ECO:0000259" key="9">
    <source>
        <dbReference type="PROSITE" id="PS00128"/>
    </source>
</evidence>
<dbReference type="PROSITE" id="PS00128">
    <property type="entry name" value="GLYCOSYL_HYDROL_F22_1"/>
    <property type="match status" value="1"/>
</dbReference>
<feature type="non-terminal residue" evidence="10">
    <location>
        <position position="260"/>
    </location>
</feature>
<evidence type="ECO:0000256" key="8">
    <source>
        <dbReference type="SAM" id="SignalP"/>
    </source>
</evidence>
<dbReference type="InterPro" id="IPR023346">
    <property type="entry name" value="Lysozyme-like_dom_sf"/>
</dbReference>
<dbReference type="Proteomes" id="UP001497623">
    <property type="component" value="Unassembled WGS sequence"/>
</dbReference>
<proteinExistence type="inferred from homology"/>
<dbReference type="FunFam" id="1.10.530.10:FF:000001">
    <property type="entry name" value="Lysozyme C"/>
    <property type="match status" value="1"/>
</dbReference>
<comment type="caution">
    <text evidence="10">The sequence shown here is derived from an EMBL/GenBank/DDBJ whole genome shotgun (WGS) entry which is preliminary data.</text>
</comment>
<dbReference type="InterPro" id="IPR001916">
    <property type="entry name" value="Glyco_hydro_22"/>
</dbReference>
<accession>A0AAV2QK26</accession>
<comment type="similarity">
    <text evidence="2 7">Belongs to the glycosyl hydrolase 22 family.</text>
</comment>
<dbReference type="InterPro" id="IPR019799">
    <property type="entry name" value="Glyco_hydro_22_CS"/>
</dbReference>
<keyword evidence="6" id="KW-0378">Hydrolase</keyword>
<organism evidence="10 11">
    <name type="scientific">Meganyctiphanes norvegica</name>
    <name type="common">Northern krill</name>
    <name type="synonym">Thysanopoda norvegica</name>
    <dbReference type="NCBI Taxonomy" id="48144"/>
    <lineage>
        <taxon>Eukaryota</taxon>
        <taxon>Metazoa</taxon>
        <taxon>Ecdysozoa</taxon>
        <taxon>Arthropoda</taxon>
        <taxon>Crustacea</taxon>
        <taxon>Multicrustacea</taxon>
        <taxon>Malacostraca</taxon>
        <taxon>Eumalacostraca</taxon>
        <taxon>Eucarida</taxon>
        <taxon>Euphausiacea</taxon>
        <taxon>Euphausiidae</taxon>
        <taxon>Meganyctiphanes</taxon>
    </lineage>
</organism>
<evidence type="ECO:0000256" key="4">
    <source>
        <dbReference type="ARBA" id="ARBA00022638"/>
    </source>
</evidence>
<dbReference type="PROSITE" id="PS51348">
    <property type="entry name" value="GLYCOSYL_HYDROL_F22_2"/>
    <property type="match status" value="1"/>
</dbReference>
<evidence type="ECO:0000256" key="2">
    <source>
        <dbReference type="ARBA" id="ARBA00010859"/>
    </source>
</evidence>
<gene>
    <name evidence="10" type="ORF">MNOR_LOCUS12328</name>
</gene>
<dbReference type="Pfam" id="PF00062">
    <property type="entry name" value="Lys"/>
    <property type="match status" value="1"/>
</dbReference>
<feature type="chain" id="PRO_5043651704" description="lysozyme" evidence="8">
    <location>
        <begin position="17"/>
        <end position="260"/>
    </location>
</feature>
<evidence type="ECO:0000256" key="5">
    <source>
        <dbReference type="ARBA" id="ARBA00023157"/>
    </source>
</evidence>
<evidence type="ECO:0000256" key="6">
    <source>
        <dbReference type="ARBA" id="ARBA00023295"/>
    </source>
</evidence>